<gene>
    <name evidence="9" type="ORF">MA20_47655</name>
</gene>
<dbReference type="PANTHER" id="PTHR43163">
    <property type="entry name" value="DIPEPTIDE TRANSPORT SYSTEM PERMEASE PROTEIN DPPB-RELATED"/>
    <property type="match status" value="1"/>
</dbReference>
<dbReference type="PANTHER" id="PTHR43163:SF6">
    <property type="entry name" value="DIPEPTIDE TRANSPORT SYSTEM PERMEASE PROTEIN DPPB-RELATED"/>
    <property type="match status" value="1"/>
</dbReference>
<evidence type="ECO:0000259" key="8">
    <source>
        <dbReference type="PROSITE" id="PS50928"/>
    </source>
</evidence>
<dbReference type="GO" id="GO:0071916">
    <property type="term" value="F:dipeptide transmembrane transporter activity"/>
    <property type="evidence" value="ECO:0007669"/>
    <property type="project" value="TreeGrafter"/>
</dbReference>
<dbReference type="Pfam" id="PF00528">
    <property type="entry name" value="BPD_transp_1"/>
    <property type="match status" value="1"/>
</dbReference>
<keyword evidence="2 7" id="KW-0813">Transport</keyword>
<evidence type="ECO:0000256" key="7">
    <source>
        <dbReference type="RuleBase" id="RU363032"/>
    </source>
</evidence>
<dbReference type="Pfam" id="PF19300">
    <property type="entry name" value="BPD_transp_1_N"/>
    <property type="match status" value="1"/>
</dbReference>
<name>A0A0A3YGS0_BRAJP</name>
<dbReference type="Proteomes" id="UP000030377">
    <property type="component" value="Unassembled WGS sequence"/>
</dbReference>
<evidence type="ECO:0000256" key="3">
    <source>
        <dbReference type="ARBA" id="ARBA00022475"/>
    </source>
</evidence>
<dbReference type="Gene3D" id="1.10.3720.10">
    <property type="entry name" value="MetI-like"/>
    <property type="match status" value="1"/>
</dbReference>
<protein>
    <submittedName>
        <fullName evidence="9">Peptide ABC transporter</fullName>
    </submittedName>
</protein>
<feature type="transmembrane region" description="Helical" evidence="7">
    <location>
        <begin position="99"/>
        <end position="122"/>
    </location>
</feature>
<organism evidence="9 10">
    <name type="scientific">Bradyrhizobium japonicum</name>
    <dbReference type="NCBI Taxonomy" id="375"/>
    <lineage>
        <taxon>Bacteria</taxon>
        <taxon>Pseudomonadati</taxon>
        <taxon>Pseudomonadota</taxon>
        <taxon>Alphaproteobacteria</taxon>
        <taxon>Hyphomicrobiales</taxon>
        <taxon>Nitrobacteraceae</taxon>
        <taxon>Bradyrhizobium</taxon>
    </lineage>
</organism>
<comment type="caution">
    <text evidence="9">The sequence shown here is derived from an EMBL/GenBank/DDBJ whole genome shotgun (WGS) entry which is preliminary data.</text>
</comment>
<feature type="transmembrane region" description="Helical" evidence="7">
    <location>
        <begin position="9"/>
        <end position="27"/>
    </location>
</feature>
<proteinExistence type="inferred from homology"/>
<evidence type="ECO:0000256" key="4">
    <source>
        <dbReference type="ARBA" id="ARBA00022692"/>
    </source>
</evidence>
<evidence type="ECO:0000256" key="6">
    <source>
        <dbReference type="ARBA" id="ARBA00023136"/>
    </source>
</evidence>
<keyword evidence="3" id="KW-1003">Cell membrane</keyword>
<dbReference type="InterPro" id="IPR035906">
    <property type="entry name" value="MetI-like_sf"/>
</dbReference>
<keyword evidence="5 7" id="KW-1133">Transmembrane helix</keyword>
<feature type="transmembrane region" description="Helical" evidence="7">
    <location>
        <begin position="281"/>
        <end position="307"/>
    </location>
</feature>
<sequence>MASYIIRRMVSAIAVMAMVGTLVFLLLRLSPGDPAAIIAGDGATPDVIAGIQAKLGLNDPLPVQFARWAFHLLRGDFGISIFTGRPVLQLISQRLEPTISLSILTMFSSVMIGISLGILAAWRAGHLVDRALAAFAAIGFSVPVFVVGYFLIYWFAIRMRWLPVQGYAPIEQGLVPWIVHLILPTLALSIFYIALIARITRASMLEVLSEDYMRTAAAKGASTISMLVHHALRNAGVPILTVVGVCFVYLISGAIITETVFNIPGVGRLIVDAINNRDYPIIQGVLILASGVYVLVNLAVDLTYTLIDPRIRY</sequence>
<dbReference type="PROSITE" id="PS50928">
    <property type="entry name" value="ABC_TM1"/>
    <property type="match status" value="1"/>
</dbReference>
<evidence type="ECO:0000313" key="10">
    <source>
        <dbReference type="Proteomes" id="UP000030377"/>
    </source>
</evidence>
<accession>A0A0A3YGS0</accession>
<feature type="transmembrane region" description="Helical" evidence="7">
    <location>
        <begin position="134"/>
        <end position="157"/>
    </location>
</feature>
<dbReference type="InterPro" id="IPR045621">
    <property type="entry name" value="BPD_transp_1_N"/>
</dbReference>
<dbReference type="CDD" id="cd06261">
    <property type="entry name" value="TM_PBP2"/>
    <property type="match status" value="1"/>
</dbReference>
<dbReference type="AlphaFoldDB" id="A0A0A3YGS0"/>
<keyword evidence="6 7" id="KW-0472">Membrane</keyword>
<dbReference type="GO" id="GO:0005886">
    <property type="term" value="C:plasma membrane"/>
    <property type="evidence" value="ECO:0007669"/>
    <property type="project" value="UniProtKB-SubCell"/>
</dbReference>
<evidence type="ECO:0000256" key="1">
    <source>
        <dbReference type="ARBA" id="ARBA00004651"/>
    </source>
</evidence>
<evidence type="ECO:0000256" key="5">
    <source>
        <dbReference type="ARBA" id="ARBA00022989"/>
    </source>
</evidence>
<comment type="subcellular location">
    <subcellularLocation>
        <location evidence="1 7">Cell membrane</location>
        <topology evidence="1 7">Multi-pass membrane protein</topology>
    </subcellularLocation>
</comment>
<comment type="similarity">
    <text evidence="7">Belongs to the binding-protein-dependent transport system permease family.</text>
</comment>
<dbReference type="InterPro" id="IPR000515">
    <property type="entry name" value="MetI-like"/>
</dbReference>
<evidence type="ECO:0000256" key="2">
    <source>
        <dbReference type="ARBA" id="ARBA00022448"/>
    </source>
</evidence>
<feature type="domain" description="ABC transmembrane type-1" evidence="8">
    <location>
        <begin position="95"/>
        <end position="304"/>
    </location>
</feature>
<dbReference type="EMBL" id="JRPN01000102">
    <property type="protein sequence ID" value="KGT72888.1"/>
    <property type="molecule type" value="Genomic_DNA"/>
</dbReference>
<feature type="transmembrane region" description="Helical" evidence="7">
    <location>
        <begin position="235"/>
        <end position="261"/>
    </location>
</feature>
<keyword evidence="4 7" id="KW-0812">Transmembrane</keyword>
<evidence type="ECO:0000313" key="9">
    <source>
        <dbReference type="EMBL" id="KGT72888.1"/>
    </source>
</evidence>
<feature type="transmembrane region" description="Helical" evidence="7">
    <location>
        <begin position="177"/>
        <end position="197"/>
    </location>
</feature>
<dbReference type="SUPFAM" id="SSF161098">
    <property type="entry name" value="MetI-like"/>
    <property type="match status" value="1"/>
</dbReference>
<reference evidence="9 10" key="1">
    <citation type="submission" date="2014-09" db="EMBL/GenBank/DDBJ databases">
        <title>Draft genome of Bradyrhizobium japonicum Is-34.</title>
        <authorList>
            <person name="Tsurumaru H."/>
            <person name="Yamakawa T."/>
            <person name="Hashimoto S."/>
            <person name="Okizaki K."/>
            <person name="Kanesaki Y."/>
            <person name="Yoshikawa H."/>
            <person name="Yajima S."/>
        </authorList>
    </citation>
    <scope>NUCLEOTIDE SEQUENCE [LARGE SCALE GENOMIC DNA]</scope>
    <source>
        <strain evidence="9 10">Is-34</strain>
    </source>
</reference>
<dbReference type="RefSeq" id="WP_041960993.1">
    <property type="nucleotide sequence ID" value="NZ_JRPN01000102.1"/>
</dbReference>